<dbReference type="EMBL" id="JBAWTH010000003">
    <property type="protein sequence ID" value="KAL2292551.1"/>
    <property type="molecule type" value="Genomic_DNA"/>
</dbReference>
<reference evidence="1 2" key="1">
    <citation type="submission" date="2024-03" db="EMBL/GenBank/DDBJ databases">
        <title>A high-quality draft genome sequence of Diaporthe vaccinii, a causative agent of upright dieback and viscid rot disease in cranberry plants.</title>
        <authorList>
            <person name="Sarrasin M."/>
            <person name="Lang B.F."/>
            <person name="Burger G."/>
        </authorList>
    </citation>
    <scope>NUCLEOTIDE SEQUENCE [LARGE SCALE GENOMIC DNA]</scope>
    <source>
        <strain evidence="1 2">IS7</strain>
    </source>
</reference>
<accession>A0ABR4FCY8</accession>
<keyword evidence="2" id="KW-1185">Reference proteome</keyword>
<comment type="caution">
    <text evidence="1">The sequence shown here is derived from an EMBL/GenBank/DDBJ whole genome shotgun (WGS) entry which is preliminary data.</text>
</comment>
<protein>
    <submittedName>
        <fullName evidence="1">Uncharacterized protein</fullName>
    </submittedName>
</protein>
<name>A0ABR4FCY8_9PEZI</name>
<proteinExistence type="predicted"/>
<evidence type="ECO:0000313" key="2">
    <source>
        <dbReference type="Proteomes" id="UP001600888"/>
    </source>
</evidence>
<sequence>MPSSSRSSRSSWSTMSGNGYPAGNWVNGGFDPRLFSNSYQGPYTINPQQMQWGNSRIMNWIPRPQTGSWSAIYPPDYRGWR</sequence>
<evidence type="ECO:0000313" key="1">
    <source>
        <dbReference type="EMBL" id="KAL2292551.1"/>
    </source>
</evidence>
<gene>
    <name evidence="1" type="ORF">FJTKL_09500</name>
</gene>
<dbReference type="Proteomes" id="UP001600888">
    <property type="component" value="Unassembled WGS sequence"/>
</dbReference>
<organism evidence="1 2">
    <name type="scientific">Diaporthe vaccinii</name>
    <dbReference type="NCBI Taxonomy" id="105482"/>
    <lineage>
        <taxon>Eukaryota</taxon>
        <taxon>Fungi</taxon>
        <taxon>Dikarya</taxon>
        <taxon>Ascomycota</taxon>
        <taxon>Pezizomycotina</taxon>
        <taxon>Sordariomycetes</taxon>
        <taxon>Sordariomycetidae</taxon>
        <taxon>Diaporthales</taxon>
        <taxon>Diaporthaceae</taxon>
        <taxon>Diaporthe</taxon>
        <taxon>Diaporthe eres species complex</taxon>
    </lineage>
</organism>